<comment type="subcellular location">
    <subcellularLocation>
        <location evidence="1">Membrane</location>
        <topology evidence="1">Multi-pass membrane protein</topology>
    </subcellularLocation>
</comment>
<dbReference type="OrthoDB" id="196103at2759"/>
<dbReference type="Proteomes" id="UP000230233">
    <property type="component" value="Chromosome II"/>
</dbReference>
<dbReference type="Gene3D" id="1.20.1250.20">
    <property type="entry name" value="MFS general substrate transporter like domains"/>
    <property type="match status" value="1"/>
</dbReference>
<feature type="transmembrane region" description="Helical" evidence="6">
    <location>
        <begin position="12"/>
        <end position="32"/>
    </location>
</feature>
<organism evidence="7 8">
    <name type="scientific">Caenorhabditis nigoni</name>
    <dbReference type="NCBI Taxonomy" id="1611254"/>
    <lineage>
        <taxon>Eukaryota</taxon>
        <taxon>Metazoa</taxon>
        <taxon>Ecdysozoa</taxon>
        <taxon>Nematoda</taxon>
        <taxon>Chromadorea</taxon>
        <taxon>Rhabditida</taxon>
        <taxon>Rhabditina</taxon>
        <taxon>Rhabditomorpha</taxon>
        <taxon>Rhabditoidea</taxon>
        <taxon>Rhabditidae</taxon>
        <taxon>Peloderinae</taxon>
        <taxon>Caenorhabditis</taxon>
    </lineage>
</organism>
<dbReference type="STRING" id="1611254.A0A2G5UW11"/>
<feature type="transmembrane region" description="Helical" evidence="6">
    <location>
        <begin position="52"/>
        <end position="74"/>
    </location>
</feature>
<dbReference type="AlphaFoldDB" id="A0A2G5UW11"/>
<evidence type="ECO:0000256" key="6">
    <source>
        <dbReference type="SAM" id="Phobius"/>
    </source>
</evidence>
<dbReference type="PANTHER" id="PTHR23294">
    <property type="entry name" value="ET TRANSLATION PRODUCT-RELATED"/>
    <property type="match status" value="1"/>
</dbReference>
<keyword evidence="8" id="KW-1185">Reference proteome</keyword>
<accession>A0A2G5UW11</accession>
<evidence type="ECO:0000313" key="7">
    <source>
        <dbReference type="EMBL" id="PIC43704.1"/>
    </source>
</evidence>
<sequence>MANMSKQTSNVVWVSLNMMVLFTAILSHEFIMEPLLHAYASRGTGGIQEKDGYLALCIVYAFNAVGCFVAPWLVTRISGKWSMVVGIATVFLYEFAYLFPNRISILSISCIVGIGTTFLWVGQGQYISENVSDNNREKNTSMQWAFFKMSLVFGGLLFLGFFHGASIESLVDNGQVQIFVIFFMILTILASISTCFLPQTNMSQDRAPEPFLRASANFIKQLRQKRILLLSTFFFYTGISRSFWISIYPACIKFTSRLSSNTTTTLALGMVVTGAGQVAGSLAVTASGRRVRKLGEHAFIILALILHIVLFVMISLTFPNDAPLGHTEGTGPVFDPTVSMAMTMSFFLGFGDAILQTQVYAYIAKYYQKESGAVFSCFRFFAVRSKDHNSAQSQHFCFNPKGIASTIMFFVAQFFNLAEHLCILIIGACAAGIAIVLFHQSVNRSYQQKTSVVVVSVMPTARRTAPQNARAIARVEALT</sequence>
<dbReference type="Pfam" id="PF05978">
    <property type="entry name" value="UNC-93"/>
    <property type="match status" value="1"/>
</dbReference>
<evidence type="ECO:0000256" key="4">
    <source>
        <dbReference type="ARBA" id="ARBA00022989"/>
    </source>
</evidence>
<keyword evidence="4 6" id="KW-1133">Transmembrane helix</keyword>
<feature type="transmembrane region" description="Helical" evidence="6">
    <location>
        <begin position="176"/>
        <end position="197"/>
    </location>
</feature>
<dbReference type="EMBL" id="PDUG01000002">
    <property type="protein sequence ID" value="PIC43704.1"/>
    <property type="molecule type" value="Genomic_DNA"/>
</dbReference>
<evidence type="ECO:0000313" key="8">
    <source>
        <dbReference type="Proteomes" id="UP000230233"/>
    </source>
</evidence>
<dbReference type="InterPro" id="IPR051617">
    <property type="entry name" value="UNC-93-like_regulator"/>
</dbReference>
<dbReference type="InterPro" id="IPR036259">
    <property type="entry name" value="MFS_trans_sf"/>
</dbReference>
<keyword evidence="5 6" id="KW-0472">Membrane</keyword>
<evidence type="ECO:0000256" key="1">
    <source>
        <dbReference type="ARBA" id="ARBA00004141"/>
    </source>
</evidence>
<evidence type="ECO:0000256" key="2">
    <source>
        <dbReference type="ARBA" id="ARBA00009172"/>
    </source>
</evidence>
<comment type="caution">
    <text evidence="7">The sequence shown here is derived from an EMBL/GenBank/DDBJ whole genome shotgun (WGS) entry which is preliminary data.</text>
</comment>
<feature type="transmembrane region" description="Helical" evidence="6">
    <location>
        <begin position="105"/>
        <end position="123"/>
    </location>
</feature>
<feature type="transmembrane region" description="Helical" evidence="6">
    <location>
        <begin position="338"/>
        <end position="363"/>
    </location>
</feature>
<dbReference type="GO" id="GO:0016020">
    <property type="term" value="C:membrane"/>
    <property type="evidence" value="ECO:0007669"/>
    <property type="project" value="UniProtKB-SubCell"/>
</dbReference>
<dbReference type="SUPFAM" id="SSF103473">
    <property type="entry name" value="MFS general substrate transporter"/>
    <property type="match status" value="1"/>
</dbReference>
<feature type="transmembrane region" description="Helical" evidence="6">
    <location>
        <begin position="81"/>
        <end position="99"/>
    </location>
</feature>
<dbReference type="InterPro" id="IPR010291">
    <property type="entry name" value="Ion_channel_UNC-93"/>
</dbReference>
<comment type="similarity">
    <text evidence="2">Belongs to the unc-93 family.</text>
</comment>
<gene>
    <name evidence="7" type="primary">Cnig_chr_II.g4339</name>
    <name evidence="7" type="ORF">B9Z55_004339</name>
</gene>
<feature type="transmembrane region" description="Helical" evidence="6">
    <location>
        <begin position="298"/>
        <end position="318"/>
    </location>
</feature>
<reference evidence="8" key="1">
    <citation type="submission" date="2017-10" db="EMBL/GenBank/DDBJ databases">
        <title>Rapid genome shrinkage in a self-fertile nematode reveals novel sperm competition proteins.</title>
        <authorList>
            <person name="Yin D."/>
            <person name="Schwarz E.M."/>
            <person name="Thomas C.G."/>
            <person name="Felde R.L."/>
            <person name="Korf I.F."/>
            <person name="Cutter A.D."/>
            <person name="Schartner C.M."/>
            <person name="Ralston E.J."/>
            <person name="Meyer B.J."/>
            <person name="Haag E.S."/>
        </authorList>
    </citation>
    <scope>NUCLEOTIDE SEQUENCE [LARGE SCALE GENOMIC DNA]</scope>
    <source>
        <strain evidence="8">JU1422</strain>
    </source>
</reference>
<feature type="transmembrane region" description="Helical" evidence="6">
    <location>
        <begin position="267"/>
        <end position="286"/>
    </location>
</feature>
<feature type="transmembrane region" description="Helical" evidence="6">
    <location>
        <begin position="144"/>
        <end position="164"/>
    </location>
</feature>
<name>A0A2G5UW11_9PELO</name>
<dbReference type="PANTHER" id="PTHR23294:SF13">
    <property type="entry name" value="MFS TRANSPORTER-RELATED"/>
    <property type="match status" value="1"/>
</dbReference>
<keyword evidence="3 6" id="KW-0812">Transmembrane</keyword>
<evidence type="ECO:0008006" key="9">
    <source>
        <dbReference type="Google" id="ProtNLM"/>
    </source>
</evidence>
<proteinExistence type="inferred from homology"/>
<evidence type="ECO:0000256" key="5">
    <source>
        <dbReference type="ARBA" id="ARBA00023136"/>
    </source>
</evidence>
<protein>
    <recommendedName>
        <fullName evidence="9">UNC93-like protein MFSD11</fullName>
    </recommendedName>
</protein>
<feature type="transmembrane region" description="Helical" evidence="6">
    <location>
        <begin position="227"/>
        <end position="247"/>
    </location>
</feature>
<feature type="transmembrane region" description="Helical" evidence="6">
    <location>
        <begin position="421"/>
        <end position="439"/>
    </location>
</feature>
<evidence type="ECO:0000256" key="3">
    <source>
        <dbReference type="ARBA" id="ARBA00022692"/>
    </source>
</evidence>